<dbReference type="InterPro" id="IPR010099">
    <property type="entry name" value="SDR39U1"/>
</dbReference>
<reference evidence="4" key="1">
    <citation type="submission" date="2020-10" db="EMBL/GenBank/DDBJ databases">
        <authorList>
            <person name="Gilroy R."/>
        </authorList>
    </citation>
    <scope>NUCLEOTIDE SEQUENCE</scope>
    <source>
        <strain evidence="4">G3-4614</strain>
    </source>
</reference>
<dbReference type="Gene3D" id="3.40.50.720">
    <property type="entry name" value="NAD(P)-binding Rossmann-like Domain"/>
    <property type="match status" value="1"/>
</dbReference>
<evidence type="ECO:0000256" key="1">
    <source>
        <dbReference type="ARBA" id="ARBA00009353"/>
    </source>
</evidence>
<proteinExistence type="inferred from homology"/>
<dbReference type="InterPro" id="IPR036291">
    <property type="entry name" value="NAD(P)-bd_dom_sf"/>
</dbReference>
<accession>A0A9D9H808</accession>
<dbReference type="SUPFAM" id="SSF51735">
    <property type="entry name" value="NAD(P)-binding Rossmann-fold domains"/>
    <property type="match status" value="1"/>
</dbReference>
<evidence type="ECO:0000259" key="2">
    <source>
        <dbReference type="Pfam" id="PF01370"/>
    </source>
</evidence>
<evidence type="ECO:0000313" key="4">
    <source>
        <dbReference type="EMBL" id="MBO8438308.1"/>
    </source>
</evidence>
<protein>
    <submittedName>
        <fullName evidence="4">TIGR01777 family protein</fullName>
    </submittedName>
</protein>
<dbReference type="Pfam" id="PF08338">
    <property type="entry name" value="DUF1731"/>
    <property type="match status" value="1"/>
</dbReference>
<dbReference type="PANTHER" id="PTHR11092">
    <property type="entry name" value="SUGAR NUCLEOTIDE EPIMERASE RELATED"/>
    <property type="match status" value="1"/>
</dbReference>
<dbReference type="AlphaFoldDB" id="A0A9D9H808"/>
<sequence length="291" mass="32283">MNFVISGASGFIGGALSKRIADMGGRVTPLERSDFFPESAEVLSAKLADADVVVNLAGANLNARWTPQYKRAILSSRVETTRRIVETVNALRRKPSLLVSTSAVGIYPSAGCFRDSSPTRGDGFLSYVCSKWEGEAVKVSPDVRLVITRLAPVLSKTGGVFPLMFDVFKKGLGARIGNGRQYFSWIMLEDLLRIYCWIFSNDKICGRVNCVAPEITDNRTFSRQLAREMDAPALWIVPKFAMRLAFGERAVLFNEGQCALPHLLEESGFRFSYPHIYEALADLCKSDYMIE</sequence>
<reference evidence="4" key="2">
    <citation type="journal article" date="2021" name="PeerJ">
        <title>Extensive microbial diversity within the chicken gut microbiome revealed by metagenomics and culture.</title>
        <authorList>
            <person name="Gilroy R."/>
            <person name="Ravi A."/>
            <person name="Getino M."/>
            <person name="Pursley I."/>
            <person name="Horton D.L."/>
            <person name="Alikhan N.F."/>
            <person name="Baker D."/>
            <person name="Gharbi K."/>
            <person name="Hall N."/>
            <person name="Watson M."/>
            <person name="Adriaenssens E.M."/>
            <person name="Foster-Nyarko E."/>
            <person name="Jarju S."/>
            <person name="Secka A."/>
            <person name="Antonio M."/>
            <person name="Oren A."/>
            <person name="Chaudhuri R.R."/>
            <person name="La Ragione R."/>
            <person name="Hildebrand F."/>
            <person name="Pallen M.J."/>
        </authorList>
    </citation>
    <scope>NUCLEOTIDE SEQUENCE</scope>
    <source>
        <strain evidence="4">G3-4614</strain>
    </source>
</reference>
<evidence type="ECO:0000313" key="5">
    <source>
        <dbReference type="Proteomes" id="UP000823636"/>
    </source>
</evidence>
<dbReference type="EMBL" id="JADIMW010000060">
    <property type="protein sequence ID" value="MBO8438308.1"/>
    <property type="molecule type" value="Genomic_DNA"/>
</dbReference>
<evidence type="ECO:0000259" key="3">
    <source>
        <dbReference type="Pfam" id="PF08338"/>
    </source>
</evidence>
<feature type="domain" description="DUF1731" evidence="3">
    <location>
        <begin position="237"/>
        <end position="283"/>
    </location>
</feature>
<dbReference type="NCBIfam" id="TIGR01777">
    <property type="entry name" value="yfcH"/>
    <property type="match status" value="1"/>
</dbReference>
<comment type="caution">
    <text evidence="4">The sequence shown here is derived from an EMBL/GenBank/DDBJ whole genome shotgun (WGS) entry which is preliminary data.</text>
</comment>
<feature type="domain" description="NAD-dependent epimerase/dehydratase" evidence="2">
    <location>
        <begin position="4"/>
        <end position="201"/>
    </location>
</feature>
<name>A0A9D9H808_9BACT</name>
<dbReference type="PANTHER" id="PTHR11092:SF0">
    <property type="entry name" value="EPIMERASE FAMILY PROTEIN SDR39U1"/>
    <property type="match status" value="1"/>
</dbReference>
<dbReference type="InterPro" id="IPR001509">
    <property type="entry name" value="Epimerase_deHydtase"/>
</dbReference>
<comment type="similarity">
    <text evidence="1">Belongs to the NAD(P)-dependent epimerase/dehydratase family. SDR39U1 subfamily.</text>
</comment>
<gene>
    <name evidence="4" type="ORF">IAC54_05350</name>
</gene>
<organism evidence="4 5">
    <name type="scientific">Candidatus Caccoplasma merdipullorum</name>
    <dbReference type="NCBI Taxonomy" id="2840718"/>
    <lineage>
        <taxon>Bacteria</taxon>
        <taxon>Pseudomonadati</taxon>
        <taxon>Bacteroidota</taxon>
        <taxon>Bacteroidia</taxon>
        <taxon>Bacteroidales</taxon>
        <taxon>Bacteroidaceae</taxon>
        <taxon>Bacteroidaceae incertae sedis</taxon>
        <taxon>Candidatus Caccoplasma</taxon>
    </lineage>
</organism>
<dbReference type="Pfam" id="PF01370">
    <property type="entry name" value="Epimerase"/>
    <property type="match status" value="1"/>
</dbReference>
<dbReference type="Proteomes" id="UP000823636">
    <property type="component" value="Unassembled WGS sequence"/>
</dbReference>
<dbReference type="InterPro" id="IPR013549">
    <property type="entry name" value="DUF1731"/>
</dbReference>